<feature type="compositionally biased region" description="Polar residues" evidence="1">
    <location>
        <begin position="20"/>
        <end position="31"/>
    </location>
</feature>
<name>A0A0A9AG82_ARUDO</name>
<feature type="compositionally biased region" description="Low complexity" evidence="1">
    <location>
        <begin position="1"/>
        <end position="17"/>
    </location>
</feature>
<evidence type="ECO:0000313" key="2">
    <source>
        <dbReference type="EMBL" id="JAD50136.1"/>
    </source>
</evidence>
<evidence type="ECO:0000256" key="1">
    <source>
        <dbReference type="SAM" id="MobiDB-lite"/>
    </source>
</evidence>
<protein>
    <submittedName>
        <fullName evidence="2">Uncharacterized protein</fullName>
    </submittedName>
</protein>
<proteinExistence type="predicted"/>
<sequence>MITVRSSAVATRSTTAAKPRNSTSSASASFW</sequence>
<accession>A0A0A9AG82</accession>
<reference evidence="2" key="2">
    <citation type="journal article" date="2015" name="Data Brief">
        <title>Shoot transcriptome of the giant reed, Arundo donax.</title>
        <authorList>
            <person name="Barrero R.A."/>
            <person name="Guerrero F.D."/>
            <person name="Moolhuijzen P."/>
            <person name="Goolsby J.A."/>
            <person name="Tidwell J."/>
            <person name="Bellgard S.E."/>
            <person name="Bellgard M.I."/>
        </authorList>
    </citation>
    <scope>NUCLEOTIDE SEQUENCE</scope>
    <source>
        <tissue evidence="2">Shoot tissue taken approximately 20 cm above the soil surface</tissue>
    </source>
</reference>
<feature type="region of interest" description="Disordered" evidence="1">
    <location>
        <begin position="1"/>
        <end position="31"/>
    </location>
</feature>
<dbReference type="AlphaFoldDB" id="A0A0A9AG82"/>
<dbReference type="EMBL" id="GBRH01247759">
    <property type="protein sequence ID" value="JAD50136.1"/>
    <property type="molecule type" value="Transcribed_RNA"/>
</dbReference>
<organism evidence="2">
    <name type="scientific">Arundo donax</name>
    <name type="common">Giant reed</name>
    <name type="synonym">Donax arundinaceus</name>
    <dbReference type="NCBI Taxonomy" id="35708"/>
    <lineage>
        <taxon>Eukaryota</taxon>
        <taxon>Viridiplantae</taxon>
        <taxon>Streptophyta</taxon>
        <taxon>Embryophyta</taxon>
        <taxon>Tracheophyta</taxon>
        <taxon>Spermatophyta</taxon>
        <taxon>Magnoliopsida</taxon>
        <taxon>Liliopsida</taxon>
        <taxon>Poales</taxon>
        <taxon>Poaceae</taxon>
        <taxon>PACMAD clade</taxon>
        <taxon>Arundinoideae</taxon>
        <taxon>Arundineae</taxon>
        <taxon>Arundo</taxon>
    </lineage>
</organism>
<reference evidence="2" key="1">
    <citation type="submission" date="2014-09" db="EMBL/GenBank/DDBJ databases">
        <authorList>
            <person name="Magalhaes I.L.F."/>
            <person name="Oliveira U."/>
            <person name="Santos F.R."/>
            <person name="Vidigal T.H.D.A."/>
            <person name="Brescovit A.D."/>
            <person name="Santos A.J."/>
        </authorList>
    </citation>
    <scope>NUCLEOTIDE SEQUENCE</scope>
    <source>
        <tissue evidence="2">Shoot tissue taken approximately 20 cm above the soil surface</tissue>
    </source>
</reference>